<dbReference type="EMBL" id="NQVE01000054">
    <property type="protein sequence ID" value="RAL51011.1"/>
    <property type="molecule type" value="Genomic_DNA"/>
</dbReference>
<feature type="domain" description="NAB" evidence="4">
    <location>
        <begin position="10"/>
        <end position="88"/>
    </location>
</feature>
<reference evidence="5 6" key="1">
    <citation type="submission" date="2018-06" db="EMBL/GenBank/DDBJ databases">
        <title>The Genome of Cuscuta australis (Dodder) Provides Insight into the Evolution of Plant Parasitism.</title>
        <authorList>
            <person name="Liu H."/>
        </authorList>
    </citation>
    <scope>NUCLEOTIDE SEQUENCE [LARGE SCALE GENOMIC DNA]</scope>
    <source>
        <strain evidence="6">cv. Yunnan</strain>
        <tissue evidence="5">Vines</tissue>
    </source>
</reference>
<dbReference type="GO" id="GO:0005856">
    <property type="term" value="C:cytoskeleton"/>
    <property type="evidence" value="ECO:0007669"/>
    <property type="project" value="TreeGrafter"/>
</dbReference>
<dbReference type="PROSITE" id="PS51774">
    <property type="entry name" value="NAB"/>
    <property type="match status" value="1"/>
</dbReference>
<sequence>MMAKKGRKASTKQFSSHIDPRKEEELKWIKTEVENNVRRIVMLIKSSVNQSNRDSNQRRKTELIQLVEDFHKKYHSLYSLYDNLKGEVREKCSAKNDKHGVDSSSSSSSSSSSVSSLDSESYFSPEEAAASGGGRGGRSGGSSGSESSNKRIRNPRRSREENPPNIVVETPDSEDVILKDTLTSTTEVNVDGLDSTLGSSSFDDRVPRPEELFIKDLSVQSDENESKLMKECSSLKEKLVEKEELLLCVTKEYEDRVASLKLELENSHAKMRACEERKGMEDQIESLNMQKAALEERLECRSNELKQLESANSSLQAKIKEMETKNKEKEDEISALLRKNHENGKDEISHQVNGLTEKINSLQQEILSLSNQKLEFETLLEEKCREVSECHSEIESMKEKISLYNHQKRSFNDRSSRSIEKEEGEEEELRSRIAQQEHTINKLKNQHIEMQEKFEEANTNFQNAERKIDEMLEELRKKYEDSLRILSRRIRVAEQLHTENKEWYLKTRETYERENKELKELATTHNSGVKRIQEMSVVANEALASLDAVSLQFEKCTSNFVNRISSASCELNFAKDWVSRKQKAMAHVKGDVDCLVSQLDEKEREILVYREKVWKSENKVRELEKIVKESEEAMCDLKEEKREAIRQLCVWIDYHRSRCDYYKKMLAEVGCFIKTP</sequence>
<comment type="caution">
    <text evidence="5">The sequence shown here is derived from an EMBL/GenBank/DDBJ whole genome shotgun (WGS) entry which is preliminary data.</text>
</comment>
<protein>
    <recommendedName>
        <fullName evidence="4">NAB domain-containing protein</fullName>
    </recommendedName>
</protein>
<evidence type="ECO:0000313" key="6">
    <source>
        <dbReference type="Proteomes" id="UP000249390"/>
    </source>
</evidence>
<proteinExistence type="predicted"/>
<evidence type="ECO:0000256" key="3">
    <source>
        <dbReference type="SAM" id="MobiDB-lite"/>
    </source>
</evidence>
<feature type="compositionally biased region" description="Basic residues" evidence="3">
    <location>
        <begin position="1"/>
        <end position="10"/>
    </location>
</feature>
<accession>A0A328E3K8</accession>
<organism evidence="5 6">
    <name type="scientific">Cuscuta australis</name>
    <dbReference type="NCBI Taxonomy" id="267555"/>
    <lineage>
        <taxon>Eukaryota</taxon>
        <taxon>Viridiplantae</taxon>
        <taxon>Streptophyta</taxon>
        <taxon>Embryophyta</taxon>
        <taxon>Tracheophyta</taxon>
        <taxon>Spermatophyta</taxon>
        <taxon>Magnoliopsida</taxon>
        <taxon>eudicotyledons</taxon>
        <taxon>Gunneridae</taxon>
        <taxon>Pentapetalae</taxon>
        <taxon>asterids</taxon>
        <taxon>lamiids</taxon>
        <taxon>Solanales</taxon>
        <taxon>Convolvulaceae</taxon>
        <taxon>Cuscuteae</taxon>
        <taxon>Cuscuta</taxon>
        <taxon>Cuscuta subgen. Grammica</taxon>
        <taxon>Cuscuta sect. Cleistogrammica</taxon>
    </lineage>
</organism>
<evidence type="ECO:0000259" key="4">
    <source>
        <dbReference type="PROSITE" id="PS51774"/>
    </source>
</evidence>
<dbReference type="Gene3D" id="1.10.287.1490">
    <property type="match status" value="1"/>
</dbReference>
<dbReference type="Pfam" id="PF07765">
    <property type="entry name" value="KIP1"/>
    <property type="match status" value="1"/>
</dbReference>
<dbReference type="PANTHER" id="PTHR47357">
    <property type="entry name" value="COP1-INTERACTIVE PROTEIN 1"/>
    <property type="match status" value="1"/>
</dbReference>
<dbReference type="GO" id="GO:0003779">
    <property type="term" value="F:actin binding"/>
    <property type="evidence" value="ECO:0007669"/>
    <property type="project" value="InterPro"/>
</dbReference>
<dbReference type="Proteomes" id="UP000249390">
    <property type="component" value="Unassembled WGS sequence"/>
</dbReference>
<dbReference type="InterPro" id="IPR011684">
    <property type="entry name" value="NAB"/>
</dbReference>
<dbReference type="PANTHER" id="PTHR47357:SF4">
    <property type="entry name" value="MYOSIN HEAVY CHAIN-LIKE PROTEIN"/>
    <property type="match status" value="1"/>
</dbReference>
<gene>
    <name evidence="5" type="ORF">DM860_005367</name>
</gene>
<feature type="coiled-coil region" evidence="2">
    <location>
        <begin position="592"/>
        <end position="643"/>
    </location>
</feature>
<evidence type="ECO:0000256" key="1">
    <source>
        <dbReference type="ARBA" id="ARBA00023054"/>
    </source>
</evidence>
<evidence type="ECO:0000313" key="5">
    <source>
        <dbReference type="EMBL" id="RAL51011.1"/>
    </source>
</evidence>
<dbReference type="AlphaFoldDB" id="A0A328E3K8"/>
<keyword evidence="6" id="KW-1185">Reference proteome</keyword>
<keyword evidence="1 2" id="KW-0175">Coiled coil</keyword>
<feature type="coiled-coil region" evidence="2">
    <location>
        <begin position="225"/>
        <end position="521"/>
    </location>
</feature>
<feature type="region of interest" description="Disordered" evidence="3">
    <location>
        <begin position="95"/>
        <end position="174"/>
    </location>
</feature>
<name>A0A328E3K8_9ASTE</name>
<feature type="compositionally biased region" description="Low complexity" evidence="3">
    <location>
        <begin position="103"/>
        <end position="130"/>
    </location>
</feature>
<evidence type="ECO:0000256" key="2">
    <source>
        <dbReference type="SAM" id="Coils"/>
    </source>
</evidence>
<feature type="compositionally biased region" description="Gly residues" evidence="3">
    <location>
        <begin position="131"/>
        <end position="143"/>
    </location>
</feature>
<feature type="region of interest" description="Disordered" evidence="3">
    <location>
        <begin position="1"/>
        <end position="21"/>
    </location>
</feature>
<dbReference type="GO" id="GO:0005200">
    <property type="term" value="F:structural constituent of cytoskeleton"/>
    <property type="evidence" value="ECO:0007669"/>
    <property type="project" value="TreeGrafter"/>
</dbReference>